<dbReference type="Gene3D" id="3.40.50.1580">
    <property type="entry name" value="Nucleoside phosphorylase domain"/>
    <property type="match status" value="1"/>
</dbReference>
<dbReference type="GO" id="GO:0005829">
    <property type="term" value="C:cytosol"/>
    <property type="evidence" value="ECO:0007669"/>
    <property type="project" value="TreeGrafter"/>
</dbReference>
<dbReference type="GO" id="GO:0008930">
    <property type="term" value="F:methylthioadenosine nucleosidase activity"/>
    <property type="evidence" value="ECO:0007669"/>
    <property type="project" value="TreeGrafter"/>
</dbReference>
<dbReference type="SUPFAM" id="SSF53167">
    <property type="entry name" value="Purine and uridine phosphorylases"/>
    <property type="match status" value="1"/>
</dbReference>
<accession>A0A1F7IL76</accession>
<dbReference type="PANTHER" id="PTHR46832">
    <property type="entry name" value="5'-METHYLTHIOADENOSINE/S-ADENOSYLHOMOCYSTEINE NUCLEOSIDASE"/>
    <property type="match status" value="1"/>
</dbReference>
<dbReference type="InterPro" id="IPR035994">
    <property type="entry name" value="Nucleoside_phosphorylase_sf"/>
</dbReference>
<evidence type="ECO:0000313" key="2">
    <source>
        <dbReference type="EMBL" id="OGK44146.1"/>
    </source>
</evidence>
<dbReference type="InterPro" id="IPR000845">
    <property type="entry name" value="Nucleoside_phosphorylase_d"/>
</dbReference>
<dbReference type="Pfam" id="PF01048">
    <property type="entry name" value="PNP_UDP_1"/>
    <property type="match status" value="1"/>
</dbReference>
<dbReference type="Proteomes" id="UP000178040">
    <property type="component" value="Unassembled WGS sequence"/>
</dbReference>
<organism evidence="2 3">
    <name type="scientific">Candidatus Roizmanbacteria bacterium RIFCSPLOWO2_01_FULL_37_16</name>
    <dbReference type="NCBI Taxonomy" id="1802058"/>
    <lineage>
        <taxon>Bacteria</taxon>
        <taxon>Candidatus Roizmaniibacteriota</taxon>
    </lineage>
</organism>
<reference evidence="2 3" key="1">
    <citation type="journal article" date="2016" name="Nat. Commun.">
        <title>Thousands of microbial genomes shed light on interconnected biogeochemical processes in an aquifer system.</title>
        <authorList>
            <person name="Anantharaman K."/>
            <person name="Brown C.T."/>
            <person name="Hug L.A."/>
            <person name="Sharon I."/>
            <person name="Castelle C.J."/>
            <person name="Probst A.J."/>
            <person name="Thomas B.C."/>
            <person name="Singh A."/>
            <person name="Wilkins M.J."/>
            <person name="Karaoz U."/>
            <person name="Brodie E.L."/>
            <person name="Williams K.H."/>
            <person name="Hubbard S.S."/>
            <person name="Banfield J.F."/>
        </authorList>
    </citation>
    <scope>NUCLEOTIDE SEQUENCE [LARGE SCALE GENOMIC DNA]</scope>
</reference>
<dbReference type="GO" id="GO:0009116">
    <property type="term" value="P:nucleoside metabolic process"/>
    <property type="evidence" value="ECO:0007669"/>
    <property type="project" value="InterPro"/>
</dbReference>
<evidence type="ECO:0000313" key="3">
    <source>
        <dbReference type="Proteomes" id="UP000178040"/>
    </source>
</evidence>
<feature type="domain" description="Nucleoside phosphorylase" evidence="1">
    <location>
        <begin position="5"/>
        <end position="231"/>
    </location>
</feature>
<proteinExistence type="predicted"/>
<dbReference type="AlphaFoldDB" id="A0A1F7IL76"/>
<dbReference type="GO" id="GO:0008782">
    <property type="term" value="F:adenosylhomocysteine nucleosidase activity"/>
    <property type="evidence" value="ECO:0007669"/>
    <property type="project" value="TreeGrafter"/>
</dbReference>
<name>A0A1F7IL76_9BACT</name>
<sequence>MAKSKILFIGAMDREIRQLLQYFQCIKKDKIKGIYPFWLSKKNNLLELAVVQSFVGDTNACISAALTIQKFRPDFVFKIGCVGGNSKGLHTGDILLPLGFFHSGSWITRSNIDNSPTSDASLWQSVFGEKPYQISKDNLGNRPYFLKPDQRLANKFKQYFTQQKVKLKPCYIGGGNIWFFDLKFMENVAEMQIPGNNKLQPWGADMESYSIAQVCNVFAIPFLGFYRISNSDYYNEPYQPENVAKLFDFRLISLIDKFLRFLL</sequence>
<dbReference type="GO" id="GO:0019284">
    <property type="term" value="P:L-methionine salvage from S-adenosylmethionine"/>
    <property type="evidence" value="ECO:0007669"/>
    <property type="project" value="TreeGrafter"/>
</dbReference>
<dbReference type="CDD" id="cd09008">
    <property type="entry name" value="MTAN"/>
    <property type="match status" value="1"/>
</dbReference>
<protein>
    <recommendedName>
        <fullName evidence="1">Nucleoside phosphorylase domain-containing protein</fullName>
    </recommendedName>
</protein>
<comment type="caution">
    <text evidence="2">The sequence shown here is derived from an EMBL/GenBank/DDBJ whole genome shotgun (WGS) entry which is preliminary data.</text>
</comment>
<gene>
    <name evidence="2" type="ORF">A3B40_04695</name>
</gene>
<evidence type="ECO:0000259" key="1">
    <source>
        <dbReference type="Pfam" id="PF01048"/>
    </source>
</evidence>
<dbReference type="PANTHER" id="PTHR46832:SF1">
    <property type="entry name" value="5'-METHYLTHIOADENOSINE_S-ADENOSYLHOMOCYSTEINE NUCLEOSIDASE"/>
    <property type="match status" value="1"/>
</dbReference>
<dbReference type="EMBL" id="MGAI01000034">
    <property type="protein sequence ID" value="OGK44146.1"/>
    <property type="molecule type" value="Genomic_DNA"/>
</dbReference>